<dbReference type="EMBL" id="CP025189">
    <property type="protein sequence ID" value="AWV21618.1"/>
    <property type="molecule type" value="Genomic_DNA"/>
</dbReference>
<evidence type="ECO:0000256" key="1">
    <source>
        <dbReference type="SAM" id="MobiDB-lite"/>
    </source>
</evidence>
<protein>
    <submittedName>
        <fullName evidence="2">Uncharacterized protein</fullName>
    </submittedName>
</protein>
<feature type="region of interest" description="Disordered" evidence="1">
    <location>
        <begin position="1"/>
        <end position="83"/>
    </location>
</feature>
<dbReference type="AlphaFoldDB" id="A0A4Y1MUJ2"/>
<sequence>MALRRTADATRADTMSFYSGAPRRHLLPGIKPQAGGHHGEPTQAPGSGDRLRSLAEWGSGRRGGASPPGRLPARHGQERPSSA</sequence>
<evidence type="ECO:0000313" key="2">
    <source>
        <dbReference type="EMBL" id="AWV21618.1"/>
    </source>
</evidence>
<name>A0A4Y1MUJ2_9PROT</name>
<reference evidence="2" key="1">
    <citation type="submission" date="2017-12" db="EMBL/GenBank/DDBJ databases">
        <authorList>
            <person name="Martens C."/>
            <person name="Dahlstrom E."/>
            <person name="Barbian K."/>
            <person name="Sykora L."/>
            <person name="Ricklefs S."/>
            <person name="Bruno D."/>
            <person name="Anzick I."/>
            <person name="Myles I."/>
            <person name="Datta S.K."/>
        </authorList>
    </citation>
    <scope>NUCLEOTIDE SEQUENCE</scope>
    <source>
        <strain evidence="2">AD2</strain>
    </source>
</reference>
<accession>A0A4Y1MUJ2</accession>
<proteinExistence type="predicted"/>
<gene>
    <name evidence="2" type="ORF">RADP37_04210</name>
</gene>
<feature type="compositionally biased region" description="Basic and acidic residues" evidence="1">
    <location>
        <begin position="1"/>
        <end position="11"/>
    </location>
</feature>
<organism evidence="2">
    <name type="scientific">Roseomonas mucosa</name>
    <dbReference type="NCBI Taxonomy" id="207340"/>
    <lineage>
        <taxon>Bacteria</taxon>
        <taxon>Pseudomonadati</taxon>
        <taxon>Pseudomonadota</taxon>
        <taxon>Alphaproteobacteria</taxon>
        <taxon>Acetobacterales</taxon>
        <taxon>Roseomonadaceae</taxon>
        <taxon>Roseomonas</taxon>
    </lineage>
</organism>